<keyword evidence="6 9" id="KW-0822">Tryptophan biosynthesis</keyword>
<evidence type="ECO:0000256" key="3">
    <source>
        <dbReference type="ARBA" id="ARBA00012572"/>
    </source>
</evidence>
<reference evidence="11 12" key="1">
    <citation type="submission" date="2017-04" db="EMBL/GenBank/DDBJ databases">
        <authorList>
            <person name="Afonso C.L."/>
            <person name="Miller P.J."/>
            <person name="Scott M.A."/>
            <person name="Spackman E."/>
            <person name="Goraichik I."/>
            <person name="Dimitrov K.M."/>
            <person name="Suarez D.L."/>
            <person name="Swayne D.E."/>
        </authorList>
    </citation>
    <scope>NUCLEOTIDE SEQUENCE [LARGE SCALE GENOMIC DNA]</scope>
    <source>
        <strain evidence="11 12">VK13</strain>
    </source>
</reference>
<gene>
    <name evidence="9" type="primary">trpF</name>
    <name evidence="11" type="ORF">SAMN06296008_10554</name>
</gene>
<keyword evidence="5 9" id="KW-0028">Amino-acid biosynthesis</keyword>
<comment type="similarity">
    <text evidence="9">Belongs to the TrpF family.</text>
</comment>
<evidence type="ECO:0000256" key="7">
    <source>
        <dbReference type="ARBA" id="ARBA00023141"/>
    </source>
</evidence>
<dbReference type="InterPro" id="IPR013785">
    <property type="entry name" value="Aldolase_TIM"/>
</dbReference>
<dbReference type="InterPro" id="IPR001240">
    <property type="entry name" value="PRAI_dom"/>
</dbReference>
<dbReference type="AlphaFoldDB" id="A0A1W1ZDN4"/>
<dbReference type="RefSeq" id="WP_084283217.1">
    <property type="nucleotide sequence ID" value="NZ_FWXJ01000005.1"/>
</dbReference>
<dbReference type="InterPro" id="IPR044643">
    <property type="entry name" value="TrpF_fam"/>
</dbReference>
<dbReference type="EC" id="5.3.1.24" evidence="3 9"/>
<comment type="pathway">
    <text evidence="2 9">Amino-acid biosynthesis; L-tryptophan biosynthesis; L-tryptophan from chorismate: step 3/5.</text>
</comment>
<dbReference type="STRING" id="1938817.SAMN06296008_10554"/>
<evidence type="ECO:0000256" key="8">
    <source>
        <dbReference type="ARBA" id="ARBA00023235"/>
    </source>
</evidence>
<dbReference type="Gene3D" id="3.20.20.70">
    <property type="entry name" value="Aldolase class I"/>
    <property type="match status" value="1"/>
</dbReference>
<evidence type="ECO:0000313" key="11">
    <source>
        <dbReference type="EMBL" id="SMC46533.1"/>
    </source>
</evidence>
<comment type="catalytic activity">
    <reaction evidence="1 9">
        <text>N-(5-phospho-beta-D-ribosyl)anthranilate = 1-(2-carboxyphenylamino)-1-deoxy-D-ribulose 5-phosphate</text>
        <dbReference type="Rhea" id="RHEA:21540"/>
        <dbReference type="ChEBI" id="CHEBI:18277"/>
        <dbReference type="ChEBI" id="CHEBI:58613"/>
        <dbReference type="EC" id="5.3.1.24"/>
    </reaction>
</comment>
<dbReference type="EMBL" id="FWXJ01000005">
    <property type="protein sequence ID" value="SMC46533.1"/>
    <property type="molecule type" value="Genomic_DNA"/>
</dbReference>
<evidence type="ECO:0000256" key="9">
    <source>
        <dbReference type="HAMAP-Rule" id="MF_00135"/>
    </source>
</evidence>
<dbReference type="PANTHER" id="PTHR42894">
    <property type="entry name" value="N-(5'-PHOSPHORIBOSYL)ANTHRANILATE ISOMERASE"/>
    <property type="match status" value="1"/>
</dbReference>
<evidence type="ECO:0000259" key="10">
    <source>
        <dbReference type="Pfam" id="PF00697"/>
    </source>
</evidence>
<dbReference type="CDD" id="cd00405">
    <property type="entry name" value="PRAI"/>
    <property type="match status" value="1"/>
</dbReference>
<sequence length="227" mass="25009">MGLLNHQNSYTNIKICGLSKEQDILVANSLAIEAIGFVFYPPSPRYVSPQQALQLGNILSDEIQIVALVVDPSDELIQEIRSQVRVDIWQFHGDESPARCAEIAQATPWMKAARIDDQFVLQDFCLQYSASAAWILDAVVEGFGGGGQTFNWQLIPDIWIKENAHRVVLSGGLNSHNVAEAIAHFRPLGVDISSGVEASRGNKEPNLMQQFVDAVRSTDQYNSIKGS</sequence>
<evidence type="ECO:0000256" key="1">
    <source>
        <dbReference type="ARBA" id="ARBA00001164"/>
    </source>
</evidence>
<keyword evidence="7 9" id="KW-0057">Aromatic amino acid biosynthesis</keyword>
<dbReference type="Pfam" id="PF00697">
    <property type="entry name" value="PRAI"/>
    <property type="match status" value="1"/>
</dbReference>
<keyword evidence="8 9" id="KW-0413">Isomerase</keyword>
<dbReference type="PANTHER" id="PTHR42894:SF1">
    <property type="entry name" value="N-(5'-PHOSPHORIBOSYL)ANTHRANILATE ISOMERASE"/>
    <property type="match status" value="1"/>
</dbReference>
<dbReference type="SUPFAM" id="SSF51366">
    <property type="entry name" value="Ribulose-phoshate binding barrel"/>
    <property type="match status" value="1"/>
</dbReference>
<name>A0A1W1ZDN4_9BURK</name>
<dbReference type="GO" id="GO:0004640">
    <property type="term" value="F:phosphoribosylanthranilate isomerase activity"/>
    <property type="evidence" value="ECO:0007669"/>
    <property type="project" value="UniProtKB-UniRule"/>
</dbReference>
<dbReference type="InterPro" id="IPR011060">
    <property type="entry name" value="RibuloseP-bd_barrel"/>
</dbReference>
<dbReference type="UniPathway" id="UPA00035">
    <property type="reaction ID" value="UER00042"/>
</dbReference>
<evidence type="ECO:0000313" key="12">
    <source>
        <dbReference type="Proteomes" id="UP000192708"/>
    </source>
</evidence>
<keyword evidence="12" id="KW-1185">Reference proteome</keyword>
<organism evidence="11 12">
    <name type="scientific">Polynucleobacter kasalickyi</name>
    <dbReference type="NCBI Taxonomy" id="1938817"/>
    <lineage>
        <taxon>Bacteria</taxon>
        <taxon>Pseudomonadati</taxon>
        <taxon>Pseudomonadota</taxon>
        <taxon>Betaproteobacteria</taxon>
        <taxon>Burkholderiales</taxon>
        <taxon>Burkholderiaceae</taxon>
        <taxon>Polynucleobacter</taxon>
    </lineage>
</organism>
<evidence type="ECO:0000256" key="5">
    <source>
        <dbReference type="ARBA" id="ARBA00022605"/>
    </source>
</evidence>
<dbReference type="GO" id="GO:0000162">
    <property type="term" value="P:L-tryptophan biosynthetic process"/>
    <property type="evidence" value="ECO:0007669"/>
    <property type="project" value="UniProtKB-UniRule"/>
</dbReference>
<evidence type="ECO:0000256" key="4">
    <source>
        <dbReference type="ARBA" id="ARBA00022272"/>
    </source>
</evidence>
<feature type="domain" description="N-(5'phosphoribosyl) anthranilate isomerase (PRAI)" evidence="10">
    <location>
        <begin position="13"/>
        <end position="213"/>
    </location>
</feature>
<evidence type="ECO:0000256" key="2">
    <source>
        <dbReference type="ARBA" id="ARBA00004664"/>
    </source>
</evidence>
<dbReference type="Proteomes" id="UP000192708">
    <property type="component" value="Unassembled WGS sequence"/>
</dbReference>
<accession>A0A1W1ZDN4</accession>
<evidence type="ECO:0000256" key="6">
    <source>
        <dbReference type="ARBA" id="ARBA00022822"/>
    </source>
</evidence>
<proteinExistence type="inferred from homology"/>
<dbReference type="OrthoDB" id="9796196at2"/>
<protein>
    <recommendedName>
        <fullName evidence="4 9">N-(5'-phosphoribosyl)anthranilate isomerase</fullName>
        <shortName evidence="9">PRAI</shortName>
        <ecNumber evidence="3 9">5.3.1.24</ecNumber>
    </recommendedName>
</protein>
<dbReference type="HAMAP" id="MF_00135">
    <property type="entry name" value="PRAI"/>
    <property type="match status" value="1"/>
</dbReference>